<comment type="caution">
    <text evidence="2">The sequence shown here is derived from an EMBL/GenBank/DDBJ whole genome shotgun (WGS) entry which is preliminary data.</text>
</comment>
<evidence type="ECO:0000313" key="2">
    <source>
        <dbReference type="EMBL" id="MFC5503214.1"/>
    </source>
</evidence>
<reference evidence="3" key="1">
    <citation type="journal article" date="2019" name="Int. J. Syst. Evol. Microbiol.">
        <title>The Global Catalogue of Microorganisms (GCM) 10K type strain sequencing project: providing services to taxonomists for standard genome sequencing and annotation.</title>
        <authorList>
            <consortium name="The Broad Institute Genomics Platform"/>
            <consortium name="The Broad Institute Genome Sequencing Center for Infectious Disease"/>
            <person name="Wu L."/>
            <person name="Ma J."/>
        </authorList>
    </citation>
    <scope>NUCLEOTIDE SEQUENCE [LARGE SCALE GENOMIC DNA]</scope>
    <source>
        <strain evidence="3">CGMCC 4.6997</strain>
    </source>
</reference>
<evidence type="ECO:0000256" key="1">
    <source>
        <dbReference type="SAM" id="MobiDB-lite"/>
    </source>
</evidence>
<gene>
    <name evidence="2" type="ORF">ACFPJ4_13275</name>
</gene>
<dbReference type="SUPFAM" id="SSF56235">
    <property type="entry name" value="N-terminal nucleophile aminohydrolases (Ntn hydrolases)"/>
    <property type="match status" value="1"/>
</dbReference>
<dbReference type="PANTHER" id="PTHR10188">
    <property type="entry name" value="L-ASPARAGINASE"/>
    <property type="match status" value="1"/>
</dbReference>
<dbReference type="InterPro" id="IPR000246">
    <property type="entry name" value="Peptidase_T2"/>
</dbReference>
<accession>A0ABW0NWI8</accession>
<feature type="region of interest" description="Disordered" evidence="1">
    <location>
        <begin position="279"/>
        <end position="299"/>
    </location>
</feature>
<dbReference type="Gene3D" id="3.60.20.30">
    <property type="entry name" value="(Glycosyl)asparaginase"/>
    <property type="match status" value="1"/>
</dbReference>
<proteinExistence type="predicted"/>
<sequence length="299" mass="30965">MVAHGGVDMEPVDATFLSLEAATTAALAELARGTDGITAALASVAVLEDDPRFNAGYGSVLTRAMTVETDGAVSSGRTGRFAGVGAVPGIRRPAALAHRIMQQEEVVLLVGTQAAEYAASLGIEIEDLVTPEQLQALRTQTDDPLTSVFTGRGIPSETVGCLTIDRLGEVSSASSTGGLLGKPPGRVGDACIPGGGYWTDERFGVLCSGSGEAAMSINLARTVATRAVEEGLASALENSLRAVTRSGRAVCAIVAVDALTGEVMTMHNGSSFPVSVRNDRATYRLGDPTREQSDERSRR</sequence>
<evidence type="ECO:0000313" key="3">
    <source>
        <dbReference type="Proteomes" id="UP001596039"/>
    </source>
</evidence>
<organism evidence="2 3">
    <name type="scientific">Lysinimonas soli</name>
    <dbReference type="NCBI Taxonomy" id="1074233"/>
    <lineage>
        <taxon>Bacteria</taxon>
        <taxon>Bacillati</taxon>
        <taxon>Actinomycetota</taxon>
        <taxon>Actinomycetes</taxon>
        <taxon>Micrococcales</taxon>
        <taxon>Microbacteriaceae</taxon>
        <taxon>Lysinimonas</taxon>
    </lineage>
</organism>
<dbReference type="InterPro" id="IPR029055">
    <property type="entry name" value="Ntn_hydrolases_N"/>
</dbReference>
<dbReference type="PANTHER" id="PTHR10188:SF6">
    <property type="entry name" value="N(4)-(BETA-N-ACETYLGLUCOSAMINYL)-L-ASPARAGINASE"/>
    <property type="match status" value="1"/>
</dbReference>
<dbReference type="Pfam" id="PF01112">
    <property type="entry name" value="Asparaginase_2"/>
    <property type="match status" value="1"/>
</dbReference>
<keyword evidence="3" id="KW-1185">Reference proteome</keyword>
<dbReference type="EMBL" id="JBHSMG010000004">
    <property type="protein sequence ID" value="MFC5503214.1"/>
    <property type="molecule type" value="Genomic_DNA"/>
</dbReference>
<dbReference type="Proteomes" id="UP001596039">
    <property type="component" value="Unassembled WGS sequence"/>
</dbReference>
<protein>
    <submittedName>
        <fullName evidence="2">Isoaspartyl peptidase/L-asparaginase</fullName>
    </submittedName>
</protein>
<name>A0ABW0NWI8_9MICO</name>
<dbReference type="RefSeq" id="WP_386740931.1">
    <property type="nucleotide sequence ID" value="NZ_JBHSMG010000004.1"/>
</dbReference>